<dbReference type="Proteomes" id="UP000536381">
    <property type="component" value="Unassembled WGS sequence"/>
</dbReference>
<evidence type="ECO:0000313" key="2">
    <source>
        <dbReference type="Proteomes" id="UP000536381"/>
    </source>
</evidence>
<feature type="non-terminal residue" evidence="1">
    <location>
        <position position="100"/>
    </location>
</feature>
<dbReference type="OrthoDB" id="21221at2759"/>
<protein>
    <submittedName>
        <fullName evidence="1">DESI1 isopeptidase</fullName>
    </submittedName>
</protein>
<proteinExistence type="predicted"/>
<sequence length="100" mass="10322">MRRGSVVLSVPSVISHLVLPHPASGSGTIIGVALSRSPSFPGRAAAICQGSRVPPGGCVCTSMEEPLALHPVKLYVYDLSKGMARRLSPLMLGKSTAGAR</sequence>
<feature type="non-terminal residue" evidence="1">
    <location>
        <position position="1"/>
    </location>
</feature>
<name>A0A7L2I6C6_9PICI</name>
<accession>A0A7L2I6C6</accession>
<dbReference type="AlphaFoldDB" id="A0A7L2I6C6"/>
<keyword evidence="2" id="KW-1185">Reference proteome</keyword>
<evidence type="ECO:0000313" key="1">
    <source>
        <dbReference type="EMBL" id="NXR07134.1"/>
    </source>
</evidence>
<reference evidence="1 2" key="1">
    <citation type="submission" date="2019-09" db="EMBL/GenBank/DDBJ databases">
        <title>Bird 10,000 Genomes (B10K) Project - Family phase.</title>
        <authorList>
            <person name="Zhang G."/>
        </authorList>
    </citation>
    <scope>NUCLEOTIDE SEQUENCE [LARGE SCALE GENOMIC DNA]</scope>
    <source>
        <strain evidence="1">B10K-DU-001-42</strain>
        <tissue evidence="1">Muscle</tissue>
    </source>
</reference>
<comment type="caution">
    <text evidence="1">The sequence shown here is derived from an EMBL/GenBank/DDBJ whole genome shotgun (WGS) entry which is preliminary data.</text>
</comment>
<gene>
    <name evidence="1" type="primary">Desi1</name>
    <name evidence="1" type="ORF">SEMFRA_R11915</name>
</gene>
<dbReference type="EMBL" id="VWYK01018301">
    <property type="protein sequence ID" value="NXR07134.1"/>
    <property type="molecule type" value="Genomic_DNA"/>
</dbReference>
<organism evidence="1 2">
    <name type="scientific">Semnornis frantzii</name>
    <dbReference type="NCBI Taxonomy" id="91796"/>
    <lineage>
        <taxon>Eukaryota</taxon>
        <taxon>Metazoa</taxon>
        <taxon>Chordata</taxon>
        <taxon>Craniata</taxon>
        <taxon>Vertebrata</taxon>
        <taxon>Euteleostomi</taxon>
        <taxon>Archelosauria</taxon>
        <taxon>Archosauria</taxon>
        <taxon>Dinosauria</taxon>
        <taxon>Saurischia</taxon>
        <taxon>Theropoda</taxon>
        <taxon>Coelurosauria</taxon>
        <taxon>Aves</taxon>
        <taxon>Neognathae</taxon>
        <taxon>Neoaves</taxon>
        <taxon>Telluraves</taxon>
        <taxon>Coraciimorphae</taxon>
        <taxon>Piciformes</taxon>
        <taxon>Ramphastidae</taxon>
        <taxon>Semnornis</taxon>
    </lineage>
</organism>